<gene>
    <name evidence="4" type="ORF">HOP40_24900</name>
</gene>
<dbReference type="SUPFAM" id="SSF54637">
    <property type="entry name" value="Thioesterase/thiol ester dehydrase-isomerase"/>
    <property type="match status" value="1"/>
</dbReference>
<proteinExistence type="predicted"/>
<dbReference type="Proteomes" id="UP000505377">
    <property type="component" value="Chromosome"/>
</dbReference>
<dbReference type="EMBL" id="CP053564">
    <property type="protein sequence ID" value="QJY48624.1"/>
    <property type="molecule type" value="Genomic_DNA"/>
</dbReference>
<dbReference type="InterPro" id="IPR042171">
    <property type="entry name" value="Acyl-CoA_hotdog"/>
</dbReference>
<protein>
    <submittedName>
        <fullName evidence="4">Thioesterase family protein</fullName>
    </submittedName>
</protein>
<dbReference type="InterPro" id="IPR049449">
    <property type="entry name" value="TesB_ACOT8-like_N"/>
</dbReference>
<organism evidence="4 5">
    <name type="scientific">Pseudonocardia broussonetiae</name>
    <dbReference type="NCBI Taxonomy" id="2736640"/>
    <lineage>
        <taxon>Bacteria</taxon>
        <taxon>Bacillati</taxon>
        <taxon>Actinomycetota</taxon>
        <taxon>Actinomycetes</taxon>
        <taxon>Pseudonocardiales</taxon>
        <taxon>Pseudonocardiaceae</taxon>
        <taxon>Pseudonocardia</taxon>
    </lineage>
</organism>
<evidence type="ECO:0000313" key="4">
    <source>
        <dbReference type="EMBL" id="QJY48624.1"/>
    </source>
</evidence>
<dbReference type="KEGG" id="pbro:HOP40_24900"/>
<dbReference type="InterPro" id="IPR029069">
    <property type="entry name" value="HotDog_dom_sf"/>
</dbReference>
<dbReference type="Pfam" id="PF20789">
    <property type="entry name" value="4HBT_3C"/>
    <property type="match status" value="1"/>
</dbReference>
<keyword evidence="5" id="KW-1185">Reference proteome</keyword>
<feature type="region of interest" description="Disordered" evidence="1">
    <location>
        <begin position="1"/>
        <end position="34"/>
    </location>
</feature>
<evidence type="ECO:0000259" key="3">
    <source>
        <dbReference type="Pfam" id="PF20789"/>
    </source>
</evidence>
<feature type="domain" description="Acyl-CoA thioesterase-like C-terminal" evidence="3">
    <location>
        <begin position="128"/>
        <end position="261"/>
    </location>
</feature>
<evidence type="ECO:0000259" key="2">
    <source>
        <dbReference type="Pfam" id="PF13622"/>
    </source>
</evidence>
<accession>A0A6M6JKD9</accession>
<dbReference type="AlphaFoldDB" id="A0A6M6JKD9"/>
<dbReference type="Gene3D" id="2.40.160.210">
    <property type="entry name" value="Acyl-CoA thioesterase, double hotdog domain"/>
    <property type="match status" value="1"/>
</dbReference>
<reference evidence="4 5" key="1">
    <citation type="submission" date="2020-05" db="EMBL/GenBank/DDBJ databases">
        <authorList>
            <person name="Mo P."/>
        </authorList>
    </citation>
    <scope>NUCLEOTIDE SEQUENCE [LARGE SCALE GENOMIC DNA]</scope>
    <source>
        <strain evidence="4 5">Gen01</strain>
    </source>
</reference>
<dbReference type="RefSeq" id="WP_172162553.1">
    <property type="nucleotide sequence ID" value="NZ_CP053564.1"/>
</dbReference>
<dbReference type="Pfam" id="PF13622">
    <property type="entry name" value="4HBT_3"/>
    <property type="match status" value="1"/>
</dbReference>
<dbReference type="InterPro" id="IPR049450">
    <property type="entry name" value="ACOT8-like_C"/>
</dbReference>
<feature type="domain" description="Acyl-CoA thioesterase-like N-terminal HotDog" evidence="2">
    <location>
        <begin position="26"/>
        <end position="108"/>
    </location>
</feature>
<evidence type="ECO:0000313" key="5">
    <source>
        <dbReference type="Proteomes" id="UP000505377"/>
    </source>
</evidence>
<name>A0A6M6JKD9_9PSEU</name>
<sequence length="264" mass="28183">MPDLEPFYRPLDGPDGERFHATSSTTGPWFADAQHGGPPSALLIRAFERCEPRPGTQLARVTVEVLGRIPAGDVEVRAAVERPGRAIEMLSAEMTAGGRPVLKARAWRLAVGDTGAVESGAEPPLPTPDAVPTLPGRADGWLPGYVDAVEWRWVSSGWALQGPGEVWGRLRVPLVEGEESSPLQRVAVVGDSSNGIGSPLDMRRWLYVNTELTIHVHRTPVGGWTGVRASSVIGPTGLGTATGMIFDATGHVGRTTQNLVVRPR</sequence>
<evidence type="ECO:0000256" key="1">
    <source>
        <dbReference type="SAM" id="MobiDB-lite"/>
    </source>
</evidence>